<dbReference type="RefSeq" id="WP_219760567.1">
    <property type="nucleotide sequence ID" value="NZ_JAHXRS010000036.1"/>
</dbReference>
<organism evidence="1 2">
    <name type="scientific">Thermus brevis</name>
    <dbReference type="NCBI Taxonomy" id="2862456"/>
    <lineage>
        <taxon>Bacteria</taxon>
        <taxon>Thermotogati</taxon>
        <taxon>Deinococcota</taxon>
        <taxon>Deinococci</taxon>
        <taxon>Thermales</taxon>
        <taxon>Thermaceae</taxon>
        <taxon>Thermus</taxon>
    </lineage>
</organism>
<name>A0ABS7A1H7_9DEIN</name>
<dbReference type="Proteomes" id="UP000724268">
    <property type="component" value="Unassembled WGS sequence"/>
</dbReference>
<evidence type="ECO:0000313" key="1">
    <source>
        <dbReference type="EMBL" id="MBW6396164.1"/>
    </source>
</evidence>
<comment type="caution">
    <text evidence="1">The sequence shown here is derived from an EMBL/GenBank/DDBJ whole genome shotgun (WGS) entry which is preliminary data.</text>
</comment>
<dbReference type="EMBL" id="JAHXRS010000036">
    <property type="protein sequence ID" value="MBW6396164.1"/>
    <property type="molecule type" value="Genomic_DNA"/>
</dbReference>
<protein>
    <submittedName>
        <fullName evidence="1">Uncharacterized protein</fullName>
    </submittedName>
</protein>
<reference evidence="1 2" key="1">
    <citation type="submission" date="2021-07" db="EMBL/GenBank/DDBJ databases">
        <title>Thermus aquaticus gen. n. and sp. n., a nonsporulating extreme thermophile.</title>
        <authorList>
            <person name="Hu C.-J."/>
            <person name="Li W.-J."/>
            <person name="Xian W.-D."/>
        </authorList>
    </citation>
    <scope>NUCLEOTIDE SEQUENCE [LARGE SCALE GENOMIC DNA]</scope>
    <source>
        <strain evidence="1 2">SYSU G05001</strain>
    </source>
</reference>
<proteinExistence type="predicted"/>
<evidence type="ECO:0000313" key="2">
    <source>
        <dbReference type="Proteomes" id="UP000724268"/>
    </source>
</evidence>
<gene>
    <name evidence="1" type="ORF">KZX47_13545</name>
</gene>
<sequence length="51" mass="5287">MIRAFLFALLVGALWWRAGDPVGGFVIATTGAASALIAWIAARSRAEGGRA</sequence>
<accession>A0ABS7A1H7</accession>
<keyword evidence="2" id="KW-1185">Reference proteome</keyword>